<dbReference type="EMBL" id="CALSDN010000012">
    <property type="protein sequence ID" value="CAH6722934.1"/>
    <property type="molecule type" value="Genomic_DNA"/>
</dbReference>
<reference evidence="1" key="1">
    <citation type="submission" date="2022-06" db="EMBL/GenBank/DDBJ databases">
        <authorList>
            <person name="Legras J.-L."/>
            <person name="Devillers H."/>
            <person name="Grondin C."/>
        </authorList>
    </citation>
    <scope>NUCLEOTIDE SEQUENCE</scope>
    <source>
        <strain evidence="1">CLIB 1444</strain>
    </source>
</reference>
<dbReference type="Proteomes" id="UP001152531">
    <property type="component" value="Unassembled WGS sequence"/>
</dbReference>
<gene>
    <name evidence="1" type="ORF">CLIB1444_12S00540</name>
</gene>
<sequence>METFSLTKYFNSFDVEKIPDEAISSSRVDTITNSLANDPETIHDPEVFEELLDVCHGFKGLESNSQKQLTYLVASSFKTICMTTKASIESGEFIDTIPQIKASLEKFGYLVFVLFTILGKEDFSGLASRTKNKTLMATWKNNCGKVQDLLDCSQECLELELSKIFVTTPERTAFMELFNRPIFHLMETPERMKSVPLKTVMFRCVCLMVKNHQHSSTVQNSIIQSLTYFIHLPPFMAELLYLLDSKFDYGVLTEEVLREVSSIRFDSNDNTGPKSISDFLVNLSQLSPRLLLKQMASIAQLLDNSNQTLRCSVVESCGNIVVDIIKSDGSYTDENSNHELNELNDERREGQNQQHIESLIDLLQERLLDQNPYVRTKAIQALNKICSLNVKFTKRKQIFMLLAVRSLDDRSTLVRRNGIKFMAKLVLNHPFATVHGTQLGLSKWMERSEEANKILEEYLPAEQFEQWMEERERVEDEDAMEVDEPQEEREQEEREPEEEEEDSPEQEQQQEQQQEEQEQQIPTDTNAMLKAKLSAQYYHDAVNFIKVIHKGTETISNLLFSKNRNEVLESMDFLVLADAYGIENSSDGIRRMLHLVWMKGSSDEGKSIASHLIDCYRELFLSAPSDATVTQKASYIAKNLINITLTSSLADLASFEKLICLMYSENLISRDVITILWQIYGHKTDSLTEEQVESSKSQRRGAIIVLGMMAIADNTVVLKGLDLLLNTGLNIDQFDDSELCKYTCIALQRTVPTVSKSKDTMFHKVEREDEIIDKLKVILLTDNDDPSWYGVAEQAISAIFKVSGSPDAICSDVIKQRSKSVFQNDDINSLSQLLFMVGHVAIKTIVFLEKLETFFKKKKHESEHKKDNEEDEENELEMIGGTTEDDFTDAVIYIKEKEILFGDNALLTRFGPVVREIISNSKTYDNIILQRSAVLCMVKLMCISSKFCEQNLPLLITVMEKSPDPIIRSNCVLGLGDMAVCFNNLVDENTDFLYRRLTDDNIMVQRTCLMTVTFLILAGQVKVKGQLSSMAKCLENEDQGMSDMCRLFFTELATKDNAIYNGFIDIFSGLSSDKSLDKESMKRIVKFLVGFIEKEKHQKQLSEKLLVRLNKSQTGDQWDDIAFVLQSIPYKNENITKALEEGFKLVT</sequence>
<keyword evidence="2" id="KW-1185">Reference proteome</keyword>
<accession>A0ACA9YCZ2</accession>
<protein>
    <submittedName>
        <fullName evidence="1">Condensin complex subunit 1</fullName>
    </submittedName>
</protein>
<organism evidence="1 2">
    <name type="scientific">[Candida] jaroonii</name>
    <dbReference type="NCBI Taxonomy" id="467808"/>
    <lineage>
        <taxon>Eukaryota</taxon>
        <taxon>Fungi</taxon>
        <taxon>Dikarya</taxon>
        <taxon>Ascomycota</taxon>
        <taxon>Saccharomycotina</taxon>
        <taxon>Pichiomycetes</taxon>
        <taxon>Debaryomycetaceae</taxon>
        <taxon>Yamadazyma</taxon>
    </lineage>
</organism>
<evidence type="ECO:0000313" key="2">
    <source>
        <dbReference type="Proteomes" id="UP001152531"/>
    </source>
</evidence>
<name>A0ACA9YCZ2_9ASCO</name>
<proteinExistence type="predicted"/>
<comment type="caution">
    <text evidence="1">The sequence shown here is derived from an EMBL/GenBank/DDBJ whole genome shotgun (WGS) entry which is preliminary data.</text>
</comment>
<evidence type="ECO:0000313" key="1">
    <source>
        <dbReference type="EMBL" id="CAH6722934.1"/>
    </source>
</evidence>